<evidence type="ECO:0000313" key="2">
    <source>
        <dbReference type="EMBL" id="CAI5456457.1"/>
    </source>
</evidence>
<dbReference type="SMART" id="SM01126">
    <property type="entry name" value="DDE_Tnp_IS1595"/>
    <property type="match status" value="1"/>
</dbReference>
<evidence type="ECO:0000259" key="1">
    <source>
        <dbReference type="SMART" id="SM01126"/>
    </source>
</evidence>
<dbReference type="Pfam" id="PF12762">
    <property type="entry name" value="DDE_Tnp_IS1595"/>
    <property type="match status" value="1"/>
</dbReference>
<dbReference type="AlphaFoldDB" id="A0A9P1J4B2"/>
<dbReference type="PANTHER" id="PTHR47163">
    <property type="entry name" value="DDE_TNP_IS1595 DOMAIN-CONTAINING PROTEIN"/>
    <property type="match status" value="1"/>
</dbReference>
<protein>
    <recommendedName>
        <fullName evidence="1">ISXO2-like transposase domain-containing protein</fullName>
    </recommendedName>
</protein>
<dbReference type="EMBL" id="CANHGI010000006">
    <property type="protein sequence ID" value="CAI5456457.1"/>
    <property type="molecule type" value="Genomic_DNA"/>
</dbReference>
<reference evidence="2" key="1">
    <citation type="submission" date="2022-11" db="EMBL/GenBank/DDBJ databases">
        <authorList>
            <person name="Kikuchi T."/>
        </authorList>
    </citation>
    <scope>NUCLEOTIDE SEQUENCE</scope>
    <source>
        <strain evidence="2">PS1010</strain>
    </source>
</reference>
<dbReference type="NCBIfam" id="NF033547">
    <property type="entry name" value="transpos_IS1595"/>
    <property type="match status" value="1"/>
</dbReference>
<dbReference type="Proteomes" id="UP001152747">
    <property type="component" value="Unassembled WGS sequence"/>
</dbReference>
<feature type="domain" description="ISXO2-like transposase" evidence="1">
    <location>
        <begin position="136"/>
        <end position="278"/>
    </location>
</feature>
<organism evidence="2 3">
    <name type="scientific">Caenorhabditis angaria</name>
    <dbReference type="NCBI Taxonomy" id="860376"/>
    <lineage>
        <taxon>Eukaryota</taxon>
        <taxon>Metazoa</taxon>
        <taxon>Ecdysozoa</taxon>
        <taxon>Nematoda</taxon>
        <taxon>Chromadorea</taxon>
        <taxon>Rhabditida</taxon>
        <taxon>Rhabditina</taxon>
        <taxon>Rhabditomorpha</taxon>
        <taxon>Rhabditoidea</taxon>
        <taxon>Rhabditidae</taxon>
        <taxon>Peloderinae</taxon>
        <taxon>Caenorhabditis</taxon>
    </lineage>
</organism>
<dbReference type="InterPro" id="IPR053164">
    <property type="entry name" value="IS1016-like_transposase"/>
</dbReference>
<proteinExistence type="predicted"/>
<dbReference type="OrthoDB" id="5862080at2759"/>
<name>A0A9P1J4B2_9PELO</name>
<dbReference type="PANTHER" id="PTHR47163:SF2">
    <property type="entry name" value="SI:DKEY-17M8.2"/>
    <property type="match status" value="1"/>
</dbReference>
<comment type="caution">
    <text evidence="2">The sequence shown here is derived from an EMBL/GenBank/DDBJ whole genome shotgun (WGS) entry which is preliminary data.</text>
</comment>
<accession>A0A9P1J4B2</accession>
<gene>
    <name evidence="2" type="ORF">CAMP_LOCUS19094</name>
</gene>
<sequence>MGEVIAALKCTADVDSLGNEEELSKILMNETYLRGNAVCSKCQKTMTLRVKRGVLIWRCRDSKSRDCSTQSVRKGSFFEKSKLEIATILKLVVLHVKKASNKLIGEELKLSPNTVIDFRNFLRENALTFNRRNHQKIGGNMRVVQIDESAFHSRKYGRGTQRKELKWFFGGVCAETRQMFGEFVPDRSARTLLAVLVKNVELDTVVHSDDWTGYRKLGETFAKHEVVVHSKEFVSESGVHTNLIEAIWNVLKSPLKQARGTSDAMIDGYLAEGVMRYNSGDLYQEKLFDTLKLD</sequence>
<keyword evidence="3" id="KW-1185">Reference proteome</keyword>
<dbReference type="InterPro" id="IPR024445">
    <property type="entry name" value="Tnp_ISXO2-like"/>
</dbReference>
<evidence type="ECO:0000313" key="3">
    <source>
        <dbReference type="Proteomes" id="UP001152747"/>
    </source>
</evidence>